<evidence type="ECO:0000256" key="5">
    <source>
        <dbReference type="SAM" id="MobiDB-lite"/>
    </source>
</evidence>
<accession>A0A167FUF7</accession>
<proteinExistence type="predicted"/>
<evidence type="ECO:0000256" key="3">
    <source>
        <dbReference type="ARBA" id="ARBA00022989"/>
    </source>
</evidence>
<evidence type="ECO:0000256" key="6">
    <source>
        <dbReference type="SAM" id="Phobius"/>
    </source>
</evidence>
<dbReference type="GO" id="GO:0016020">
    <property type="term" value="C:membrane"/>
    <property type="evidence" value="ECO:0007669"/>
    <property type="project" value="UniProtKB-SubCell"/>
</dbReference>
<sequence>MGFLLFVVIDKTMRVFSGQNGHSHGHDHSHAHDHCHSQKSKHEKESEQTLENIAIASGSKKSSSISSIKKRNKSETDESKKRDQTFEEEARHRESAVSNPSTSATLSAYLNMIADFSHNITDGLAMSASFYVGQNIGASNCFAMFWHEAPHQVGDFVLLLQGGFSKKKALKAQFVTVFGAYLGTMIGIALNSFALPFATNAETARASVAPGIFGSNVMISDLMLPFSTGAFLYIATVGILPEVLHSEEDVNTTKMGHAVKCIFQLVSALGGLYIMFILS</sequence>
<dbReference type="PANTHER" id="PTHR16950:SF16">
    <property type="entry name" value="ZINC TRANSPORTER ZIP13"/>
    <property type="match status" value="1"/>
</dbReference>
<feature type="transmembrane region" description="Helical" evidence="6">
    <location>
        <begin position="218"/>
        <end position="240"/>
    </location>
</feature>
<feature type="compositionally biased region" description="Basic and acidic residues" evidence="5">
    <location>
        <begin position="24"/>
        <end position="47"/>
    </location>
</feature>
<name>A0A167FUF7_9ASCO</name>
<dbReference type="Proteomes" id="UP000189580">
    <property type="component" value="Chromosome b"/>
</dbReference>
<comment type="subcellular location">
    <subcellularLocation>
        <location evidence="1">Membrane</location>
        <topology evidence="1">Multi-pass membrane protein</topology>
    </subcellularLocation>
</comment>
<dbReference type="GO" id="GO:0005385">
    <property type="term" value="F:zinc ion transmembrane transporter activity"/>
    <property type="evidence" value="ECO:0007669"/>
    <property type="project" value="TreeGrafter"/>
</dbReference>
<dbReference type="RefSeq" id="XP_018738192.1">
    <property type="nucleotide sequence ID" value="XM_018880366.1"/>
</dbReference>
<dbReference type="Pfam" id="PF02535">
    <property type="entry name" value="Zip"/>
    <property type="match status" value="1"/>
</dbReference>
<dbReference type="AlphaFoldDB" id="A0A167FUF7"/>
<keyword evidence="3 6" id="KW-1133">Transmembrane helix</keyword>
<feature type="transmembrane region" description="Helical" evidence="6">
    <location>
        <begin position="174"/>
        <end position="198"/>
    </location>
</feature>
<feature type="transmembrane region" description="Helical" evidence="6">
    <location>
        <begin position="261"/>
        <end position="278"/>
    </location>
</feature>
<protein>
    <submittedName>
        <fullName evidence="7">Zn(2+) transporter YKE4</fullName>
    </submittedName>
</protein>
<feature type="compositionally biased region" description="Basic and acidic residues" evidence="5">
    <location>
        <begin position="73"/>
        <end position="95"/>
    </location>
</feature>
<organism evidence="7 8">
    <name type="scientific">Sugiyamaella lignohabitans</name>
    <dbReference type="NCBI Taxonomy" id="796027"/>
    <lineage>
        <taxon>Eukaryota</taxon>
        <taxon>Fungi</taxon>
        <taxon>Dikarya</taxon>
        <taxon>Ascomycota</taxon>
        <taxon>Saccharomycotina</taxon>
        <taxon>Dipodascomycetes</taxon>
        <taxon>Dipodascales</taxon>
        <taxon>Trichomonascaceae</taxon>
        <taxon>Sugiyamaella</taxon>
    </lineage>
</organism>
<feature type="region of interest" description="Disordered" evidence="5">
    <location>
        <begin position="18"/>
        <end position="99"/>
    </location>
</feature>
<keyword evidence="2 6" id="KW-0812">Transmembrane</keyword>
<evidence type="ECO:0000256" key="1">
    <source>
        <dbReference type="ARBA" id="ARBA00004141"/>
    </source>
</evidence>
<dbReference type="PANTHER" id="PTHR16950">
    <property type="entry name" value="ZINC TRANSPORTER SLC39A7 HISTIDINE-RICH MEMBRANE PROTEIN KE4"/>
    <property type="match status" value="1"/>
</dbReference>
<dbReference type="GO" id="GO:0006882">
    <property type="term" value="P:intracellular zinc ion homeostasis"/>
    <property type="evidence" value="ECO:0007669"/>
    <property type="project" value="TreeGrafter"/>
</dbReference>
<evidence type="ECO:0000313" key="8">
    <source>
        <dbReference type="Proteomes" id="UP000189580"/>
    </source>
</evidence>
<evidence type="ECO:0000256" key="4">
    <source>
        <dbReference type="ARBA" id="ARBA00023136"/>
    </source>
</evidence>
<evidence type="ECO:0000313" key="7">
    <source>
        <dbReference type="EMBL" id="ANB15715.1"/>
    </source>
</evidence>
<dbReference type="InterPro" id="IPR003689">
    <property type="entry name" value="ZIP"/>
</dbReference>
<evidence type="ECO:0000256" key="2">
    <source>
        <dbReference type="ARBA" id="ARBA00022692"/>
    </source>
</evidence>
<keyword evidence="8" id="KW-1185">Reference proteome</keyword>
<dbReference type="EMBL" id="CP014503">
    <property type="protein sequence ID" value="ANB15715.1"/>
    <property type="molecule type" value="Genomic_DNA"/>
</dbReference>
<dbReference type="GeneID" id="30035367"/>
<gene>
    <name evidence="7" type="primary">YKE4</name>
    <name evidence="7" type="ORF">AWJ20_3354</name>
</gene>
<dbReference type="KEGG" id="slb:AWJ20_3354"/>
<dbReference type="OrthoDB" id="200954at2759"/>
<reference evidence="7 8" key="1">
    <citation type="submission" date="2016-02" db="EMBL/GenBank/DDBJ databases">
        <title>Complete genome sequence and transcriptome regulation of the pentose utilising yeast Sugiyamaella lignohabitans.</title>
        <authorList>
            <person name="Bellasio M."/>
            <person name="Peymann A."/>
            <person name="Valli M."/>
            <person name="Sipitzky M."/>
            <person name="Graf A."/>
            <person name="Sauer M."/>
            <person name="Marx H."/>
            <person name="Mattanovich D."/>
        </authorList>
    </citation>
    <scope>NUCLEOTIDE SEQUENCE [LARGE SCALE GENOMIC DNA]</scope>
    <source>
        <strain evidence="7 8">CBS 10342</strain>
    </source>
</reference>
<keyword evidence="4 6" id="KW-0472">Membrane</keyword>
<feature type="compositionally biased region" description="Low complexity" evidence="5">
    <location>
        <begin position="53"/>
        <end position="67"/>
    </location>
</feature>